<accession>A0A9W9ALQ0</accession>
<comment type="caution">
    <text evidence="4">The sequence shown here is derived from an EMBL/GenBank/DDBJ whole genome shotgun (WGS) entry which is preliminary data.</text>
</comment>
<keyword evidence="2" id="KW-0812">Transmembrane</keyword>
<keyword evidence="5" id="KW-1185">Reference proteome</keyword>
<dbReference type="EMBL" id="JAOTPV010000003">
    <property type="protein sequence ID" value="KAJ4485339.1"/>
    <property type="molecule type" value="Genomic_DNA"/>
</dbReference>
<evidence type="ECO:0000256" key="2">
    <source>
        <dbReference type="SAM" id="Phobius"/>
    </source>
</evidence>
<feature type="transmembrane region" description="Helical" evidence="2">
    <location>
        <begin position="323"/>
        <end position="344"/>
    </location>
</feature>
<evidence type="ECO:0000256" key="1">
    <source>
        <dbReference type="SAM" id="MobiDB-lite"/>
    </source>
</evidence>
<protein>
    <recommendedName>
        <fullName evidence="3">DUF6535 domain-containing protein</fullName>
    </recommendedName>
</protein>
<dbReference type="OrthoDB" id="3219854at2759"/>
<feature type="transmembrane region" description="Helical" evidence="2">
    <location>
        <begin position="290"/>
        <end position="317"/>
    </location>
</feature>
<reference evidence="4" key="1">
    <citation type="submission" date="2022-08" db="EMBL/GenBank/DDBJ databases">
        <title>A Global Phylogenomic Analysis of the Shiitake Genus Lentinula.</title>
        <authorList>
            <consortium name="DOE Joint Genome Institute"/>
            <person name="Sierra-Patev S."/>
            <person name="Min B."/>
            <person name="Naranjo-Ortiz M."/>
            <person name="Looney B."/>
            <person name="Konkel Z."/>
            <person name="Slot J.C."/>
            <person name="Sakamoto Y."/>
            <person name="Steenwyk J.L."/>
            <person name="Rokas A."/>
            <person name="Carro J."/>
            <person name="Camarero S."/>
            <person name="Ferreira P."/>
            <person name="Molpeceres G."/>
            <person name="Ruiz-Duenas F.J."/>
            <person name="Serrano A."/>
            <person name="Henrissat B."/>
            <person name="Drula E."/>
            <person name="Hughes K.W."/>
            <person name="Mata J.L."/>
            <person name="Ishikawa N.K."/>
            <person name="Vargas-Isla R."/>
            <person name="Ushijima S."/>
            <person name="Smith C.A."/>
            <person name="Ahrendt S."/>
            <person name="Andreopoulos W."/>
            <person name="He G."/>
            <person name="Labutti K."/>
            <person name="Lipzen A."/>
            <person name="Ng V."/>
            <person name="Riley R."/>
            <person name="Sandor L."/>
            <person name="Barry K."/>
            <person name="Martinez A.T."/>
            <person name="Xiao Y."/>
            <person name="Gibbons J.G."/>
            <person name="Terashima K."/>
            <person name="Grigoriev I.V."/>
            <person name="Hibbett D.S."/>
        </authorList>
    </citation>
    <scope>NUCLEOTIDE SEQUENCE</scope>
    <source>
        <strain evidence="4">JLM2183</strain>
    </source>
</reference>
<evidence type="ECO:0000313" key="4">
    <source>
        <dbReference type="EMBL" id="KAJ4485339.1"/>
    </source>
</evidence>
<feature type="region of interest" description="Disordered" evidence="1">
    <location>
        <begin position="1"/>
        <end position="76"/>
    </location>
</feature>
<keyword evidence="2" id="KW-1133">Transmembrane helix</keyword>
<evidence type="ECO:0000313" key="5">
    <source>
        <dbReference type="Proteomes" id="UP001150266"/>
    </source>
</evidence>
<evidence type="ECO:0000259" key="3">
    <source>
        <dbReference type="Pfam" id="PF20153"/>
    </source>
</evidence>
<feature type="compositionally biased region" description="Low complexity" evidence="1">
    <location>
        <begin position="38"/>
        <end position="50"/>
    </location>
</feature>
<feature type="domain" description="DUF6535" evidence="3">
    <location>
        <begin position="119"/>
        <end position="317"/>
    </location>
</feature>
<keyword evidence="2" id="KW-0472">Membrane</keyword>
<dbReference type="Proteomes" id="UP001150266">
    <property type="component" value="Unassembled WGS sequence"/>
</dbReference>
<dbReference type="AlphaFoldDB" id="A0A9W9ALQ0"/>
<dbReference type="InterPro" id="IPR045338">
    <property type="entry name" value="DUF6535"/>
</dbReference>
<proteinExistence type="predicted"/>
<gene>
    <name evidence="4" type="ORF">J3R30DRAFT_3696680</name>
</gene>
<organism evidence="4 5">
    <name type="scientific">Lentinula aciculospora</name>
    <dbReference type="NCBI Taxonomy" id="153920"/>
    <lineage>
        <taxon>Eukaryota</taxon>
        <taxon>Fungi</taxon>
        <taxon>Dikarya</taxon>
        <taxon>Basidiomycota</taxon>
        <taxon>Agaricomycotina</taxon>
        <taxon>Agaricomycetes</taxon>
        <taxon>Agaricomycetidae</taxon>
        <taxon>Agaricales</taxon>
        <taxon>Marasmiineae</taxon>
        <taxon>Omphalotaceae</taxon>
        <taxon>Lentinula</taxon>
    </lineage>
</organism>
<feature type="compositionally biased region" description="Acidic residues" evidence="1">
    <location>
        <begin position="51"/>
        <end position="63"/>
    </location>
</feature>
<name>A0A9W9ALQ0_9AGAR</name>
<sequence>MSVSEQNSDPNSSILPASNDAEDNQRRTTDFAQVLDRPASLTAAAAPVASEDIEEEVDDDEEDSNPKGTDSQNARKEKSYFFGMKKKGFLSQPDATDDYEQRFPEDPMFEETGPNARVWRTYLVESAAFDENMIGEARDGLDAMLVFVCGSICYNNKFLILPPNKAGLFSAVVTSFLVQTSQNLQLSSADVSASLLYELIAVQRAAATGGDVSAVPISVLNPGSDFHPSTINIWINGLWVVSLALALVIALAAVLVKQWLHHYVAIPSGSPKDRSHIRQFRYDGFEKWQVLSIIGLLPVIMHLSLGLFFLGLVLFLIPLELDLAYVIGSFTIFVYALYTTSNILPIFFPQCPYQTPLTDFLLVFGTYAHLMVSDLQKQFQIAIHVFKWHVRVNQFKTQGAVKLYQDGRSRNLTMSLKSLEKSAVDSNFDILSVNALHWLFRASSNHSVSLVVTQAIGGLPMAMKKEVSQVFDDLYIYLFSILLDKCTIPDSMGVPTHLKPGTETFFERVCRTTLFLQSTRASLQLLFETEWTPEQILTLLSSFGISSSDMNDIILQKHVLSHYNIPHHPLVWLEIIKGGLRDGSGVFEHYYTDPKYFKMLIPAIWLKKEIEPGTPLLTMIQTISMYFADEFWQIFAHLHHIPPLLSYPISPSPGYKVLMHTLNLALDLAIADPTSPFPLHDSSWHWSVIGYFLAAAKDQMTRDLEWVNGDFLFPWLSRLIEYTSICEVNCPTRLRGKQQEVVALYRCLMFKENITNYWSYPSFEPSSLLRPQALGLFRRAIRGSIHDLSDSLARYWPIAFEAYTNIFHVLLLALENQSLDAFQIILEYDSLRLLGQCYYANEPTTNVIDDQSFLSLHRRMIIGYINRLLLVKINPTVRGEYIDYLYQHDVLRLCALCCVPLLGRIINHEPQLPVEKLVWFCSDASKLRKTMSWLNALSHWIDSNASAQWLKPYYVIGPEEDHNMLKQSFVNHGLGEPWMLSIVLSMIGWAEPWTESTVSLQLRELVSNLDNCLMERELKSQDDEHGITTSNSALEISASARKEAATDVHPATERIRLQQMMLTLKELWPGRNLESNQHSISSV</sequence>
<dbReference type="Pfam" id="PF20153">
    <property type="entry name" value="DUF6535"/>
    <property type="match status" value="1"/>
</dbReference>
<feature type="transmembrane region" description="Helical" evidence="2">
    <location>
        <begin position="233"/>
        <end position="256"/>
    </location>
</feature>
<feature type="compositionally biased region" description="Polar residues" evidence="1">
    <location>
        <begin position="1"/>
        <end position="16"/>
    </location>
</feature>